<comment type="similarity">
    <text evidence="1">Belongs to the cytochrome P450 family.</text>
</comment>
<dbReference type="GO" id="GO:0004497">
    <property type="term" value="F:monooxygenase activity"/>
    <property type="evidence" value="ECO:0007669"/>
    <property type="project" value="InterPro"/>
</dbReference>
<evidence type="ECO:0000313" key="7">
    <source>
        <dbReference type="Proteomes" id="UP000288805"/>
    </source>
</evidence>
<reference evidence="6 7" key="1">
    <citation type="journal article" date="2018" name="PLoS Genet.">
        <title>Population sequencing reveals clonal diversity and ancestral inbreeding in the grapevine cultivar Chardonnay.</title>
        <authorList>
            <person name="Roach M.J."/>
            <person name="Johnson D.L."/>
            <person name="Bohlmann J."/>
            <person name="van Vuuren H.J."/>
            <person name="Jones S.J."/>
            <person name="Pretorius I.S."/>
            <person name="Schmidt S.A."/>
            <person name="Borneman A.R."/>
        </authorList>
    </citation>
    <scope>NUCLEOTIDE SEQUENCE [LARGE SCALE GENOMIC DNA]</scope>
    <source>
        <strain evidence="7">cv. Chardonnay</strain>
        <tissue evidence="6">Leaf</tissue>
    </source>
</reference>
<evidence type="ECO:0000256" key="5">
    <source>
        <dbReference type="SAM" id="SignalP"/>
    </source>
</evidence>
<gene>
    <name evidence="6" type="primary">CYP716B2_5</name>
    <name evidence="6" type="ORF">CK203_082825</name>
</gene>
<feature type="signal peptide" evidence="5">
    <location>
        <begin position="1"/>
        <end position="24"/>
    </location>
</feature>
<dbReference type="SUPFAM" id="SSF48264">
    <property type="entry name" value="Cytochrome P450"/>
    <property type="match status" value="1"/>
</dbReference>
<proteinExistence type="inferred from homology"/>
<accession>A0A438DXT5</accession>
<dbReference type="GO" id="GO:0020037">
    <property type="term" value="F:heme binding"/>
    <property type="evidence" value="ECO:0007669"/>
    <property type="project" value="InterPro"/>
</dbReference>
<name>A0A438DXT5_VITVI</name>
<feature type="compositionally biased region" description="Basic and acidic residues" evidence="4">
    <location>
        <begin position="212"/>
        <end position="227"/>
    </location>
</feature>
<keyword evidence="5" id="KW-0732">Signal</keyword>
<evidence type="ECO:0000256" key="2">
    <source>
        <dbReference type="ARBA" id="ARBA00022723"/>
    </source>
</evidence>
<evidence type="ECO:0000313" key="6">
    <source>
        <dbReference type="EMBL" id="RVW40303.1"/>
    </source>
</evidence>
<protein>
    <submittedName>
        <fullName evidence="6">Cytochrome P450 716B2</fullName>
    </submittedName>
</protein>
<organism evidence="6 7">
    <name type="scientific">Vitis vinifera</name>
    <name type="common">Grape</name>
    <dbReference type="NCBI Taxonomy" id="29760"/>
    <lineage>
        <taxon>Eukaryota</taxon>
        <taxon>Viridiplantae</taxon>
        <taxon>Streptophyta</taxon>
        <taxon>Embryophyta</taxon>
        <taxon>Tracheophyta</taxon>
        <taxon>Spermatophyta</taxon>
        <taxon>Magnoliopsida</taxon>
        <taxon>eudicotyledons</taxon>
        <taxon>Gunneridae</taxon>
        <taxon>Pentapetalae</taxon>
        <taxon>rosids</taxon>
        <taxon>Vitales</taxon>
        <taxon>Vitaceae</taxon>
        <taxon>Viteae</taxon>
        <taxon>Vitis</taxon>
    </lineage>
</organism>
<feature type="region of interest" description="Disordered" evidence="4">
    <location>
        <begin position="201"/>
        <end position="227"/>
    </location>
</feature>
<dbReference type="InterPro" id="IPR036396">
    <property type="entry name" value="Cyt_P450_sf"/>
</dbReference>
<dbReference type="AlphaFoldDB" id="A0A438DXT5"/>
<dbReference type="InterPro" id="IPR002397">
    <property type="entry name" value="Cyt_P450_B"/>
</dbReference>
<dbReference type="Gene3D" id="1.10.630.10">
    <property type="entry name" value="Cytochrome P450"/>
    <property type="match status" value="2"/>
</dbReference>
<dbReference type="InterPro" id="IPR001128">
    <property type="entry name" value="Cyt_P450"/>
</dbReference>
<dbReference type="GO" id="GO:0005506">
    <property type="term" value="F:iron ion binding"/>
    <property type="evidence" value="ECO:0007669"/>
    <property type="project" value="InterPro"/>
</dbReference>
<keyword evidence="2" id="KW-0479">Metal-binding</keyword>
<dbReference type="EMBL" id="QGNW01001462">
    <property type="protein sequence ID" value="RVW40303.1"/>
    <property type="molecule type" value="Genomic_DNA"/>
</dbReference>
<dbReference type="PRINTS" id="PR00359">
    <property type="entry name" value="BP450"/>
</dbReference>
<feature type="chain" id="PRO_5019523845" evidence="5">
    <location>
        <begin position="25"/>
        <end position="428"/>
    </location>
</feature>
<evidence type="ECO:0000256" key="3">
    <source>
        <dbReference type="ARBA" id="ARBA00023004"/>
    </source>
</evidence>
<dbReference type="Pfam" id="PF00067">
    <property type="entry name" value="p450"/>
    <property type="match status" value="1"/>
</dbReference>
<dbReference type="PANTHER" id="PTHR24286">
    <property type="entry name" value="CYTOCHROME P450 26"/>
    <property type="match status" value="1"/>
</dbReference>
<evidence type="ECO:0000256" key="1">
    <source>
        <dbReference type="ARBA" id="ARBA00010617"/>
    </source>
</evidence>
<dbReference type="GO" id="GO:0016705">
    <property type="term" value="F:oxidoreductase activity, acting on paired donors, with incorporation or reduction of molecular oxygen"/>
    <property type="evidence" value="ECO:0007669"/>
    <property type="project" value="InterPro"/>
</dbReference>
<sequence>MATLFPFCLLLLPMLLLLVRRSSAKRVPPGSLGLPIIGQSISLLRAMRSNTTGRMASREGKKAANKLIFASDDSTISNQQARSNQMILGDRNLLELSGEDHKRVRNALLSFLKSESLKLYVGKMDAEVRKHLQMHWQGKQNVTYVHMLIGFAPDEDTHIQHHLWSSIWDRATNPKRETRGQIPGGNKRNLVSPPQLAFHKLQPQSPSKFRGPKHDKGISEKKEELEKGASPHQDLITCLLSIRAILITFLVRAPANDPDTYAAVLQEHEEISKGKPPGGFLTWEDLTKMKYTWRMALETLRMVPPVFAGFRTALKDIEFGGYLIPKGWKIFWAMSMTHMDNTIFPEPTVFDPTRFENPASIPPYCFIPLGGGPRVCPGNEFARIETLVVIHHVVTGFKWKLCHTDNYFSRNPTPEPTEGLPIEIIPRT</sequence>
<keyword evidence="3" id="KW-0408">Iron</keyword>
<comment type="caution">
    <text evidence="6">The sequence shown here is derived from an EMBL/GenBank/DDBJ whole genome shotgun (WGS) entry which is preliminary data.</text>
</comment>
<dbReference type="PANTHER" id="PTHR24286:SF190">
    <property type="entry name" value="CYTOCHROME P450"/>
    <property type="match status" value="1"/>
</dbReference>
<dbReference type="Proteomes" id="UP000288805">
    <property type="component" value="Unassembled WGS sequence"/>
</dbReference>
<evidence type="ECO:0000256" key="4">
    <source>
        <dbReference type="SAM" id="MobiDB-lite"/>
    </source>
</evidence>